<dbReference type="EMBL" id="CM039439">
    <property type="protein sequence ID" value="KAI4297555.1"/>
    <property type="molecule type" value="Genomic_DNA"/>
</dbReference>
<reference evidence="1 2" key="1">
    <citation type="journal article" date="2022" name="DNA Res.">
        <title>Chromosomal-level genome assembly of the orchid tree Bauhinia variegata (Leguminosae; Cercidoideae) supports the allotetraploid origin hypothesis of Bauhinia.</title>
        <authorList>
            <person name="Zhong Y."/>
            <person name="Chen Y."/>
            <person name="Zheng D."/>
            <person name="Pang J."/>
            <person name="Liu Y."/>
            <person name="Luo S."/>
            <person name="Meng S."/>
            <person name="Qian L."/>
            <person name="Wei D."/>
            <person name="Dai S."/>
            <person name="Zhou R."/>
        </authorList>
    </citation>
    <scope>NUCLEOTIDE SEQUENCE [LARGE SCALE GENOMIC DNA]</scope>
    <source>
        <strain evidence="1">BV-YZ2020</strain>
    </source>
</reference>
<sequence>MIRLNRLLFRTPEPVVTNSTDERWKCFKNCLGALDGTHIKIKVPARDTPRYRSRKGDISTLVLGVCSKDDQFIYILLGWEGSATNGRVLRDVINRPNGLKVSQGQYYSVDAGYTNCDP</sequence>
<organism evidence="1 2">
    <name type="scientific">Bauhinia variegata</name>
    <name type="common">Purple orchid tree</name>
    <name type="synonym">Phanera variegata</name>
    <dbReference type="NCBI Taxonomy" id="167791"/>
    <lineage>
        <taxon>Eukaryota</taxon>
        <taxon>Viridiplantae</taxon>
        <taxon>Streptophyta</taxon>
        <taxon>Embryophyta</taxon>
        <taxon>Tracheophyta</taxon>
        <taxon>Spermatophyta</taxon>
        <taxon>Magnoliopsida</taxon>
        <taxon>eudicotyledons</taxon>
        <taxon>Gunneridae</taxon>
        <taxon>Pentapetalae</taxon>
        <taxon>rosids</taxon>
        <taxon>fabids</taxon>
        <taxon>Fabales</taxon>
        <taxon>Fabaceae</taxon>
        <taxon>Cercidoideae</taxon>
        <taxon>Cercideae</taxon>
        <taxon>Bauhiniinae</taxon>
        <taxon>Bauhinia</taxon>
    </lineage>
</organism>
<evidence type="ECO:0000313" key="1">
    <source>
        <dbReference type="EMBL" id="KAI4297555.1"/>
    </source>
</evidence>
<accession>A0ACB9KK60</accession>
<dbReference type="Proteomes" id="UP000828941">
    <property type="component" value="Chromosome 14"/>
</dbReference>
<comment type="caution">
    <text evidence="1">The sequence shown here is derived from an EMBL/GenBank/DDBJ whole genome shotgun (WGS) entry which is preliminary data.</text>
</comment>
<proteinExistence type="predicted"/>
<gene>
    <name evidence="1" type="ORF">L6164_037440</name>
</gene>
<protein>
    <submittedName>
        <fullName evidence="1">Uncharacterized protein</fullName>
    </submittedName>
</protein>
<name>A0ACB9KK60_BAUVA</name>
<keyword evidence="2" id="KW-1185">Reference proteome</keyword>
<evidence type="ECO:0000313" key="2">
    <source>
        <dbReference type="Proteomes" id="UP000828941"/>
    </source>
</evidence>